<name>A0AC61R9E4_9FIRM</name>
<protein>
    <submittedName>
        <fullName evidence="1">Transporter substrate-binding domain-containing protein</fullName>
    </submittedName>
</protein>
<reference evidence="1" key="1">
    <citation type="submission" date="2019-04" db="EMBL/GenBank/DDBJ databases">
        <title>Microbes associate with the intestines of laboratory mice.</title>
        <authorList>
            <person name="Navarre W."/>
            <person name="Wong E."/>
            <person name="Huang K."/>
            <person name="Tropini C."/>
            <person name="Ng K."/>
            <person name="Yu B."/>
        </authorList>
    </citation>
    <scope>NUCLEOTIDE SEQUENCE</scope>
    <source>
        <strain evidence="1">NM09_H32</strain>
    </source>
</reference>
<evidence type="ECO:0000313" key="2">
    <source>
        <dbReference type="Proteomes" id="UP000308836"/>
    </source>
</evidence>
<sequence length="590" mass="65646">MKKKRKLRKGLFAKLLAPFLVVFSLLLSFQIYKLNILPVSYLLPVIGVVVVIALLLFLLTYFKAWKTGMRFFITVLVLIFTIAYGAGNYYIYKTDEMFAKIDDLADKTANTATIRVMAGSSIQDIQELKGKTVGICPAQDAQGTRLIETALQKAGVTVNESEYPSMVDMTAALYNGEIDAMIMNDGFLGIVHDVEPYTFVTTETKTIYQEVYYTPKPEIKADSQDQVNVTKEPFTVLISGNDTYGSLGENSRSDVNMLVTVNPKSGVVLMTSIPRDYYLEMACPSAMGCAEGEMDKLTHTGLHGIETTEATLEKALGININYTVRVNFSSLVNLVDALNGIDIDVEKGLAVKTFYANETLEGVKEGRNHLEGERALAFARERHAYLDGDNQRVRNQQIVLRAILDKITSPTILLNYGRFVDAVGGAFETDMPSSQIKDLMRYQLTMNPHWKFESYSLRGEGSTEYCAELGTAAYVTIPDEYSLEVAREKLQAVLKGDSADTVEDTGETAPAGSMQTNDDEEEITDEENDLNVDPYAPDPDADAYTPYRSDDLMEPEDVYGDSSYEQPVNDNVEADNMADYYNPNWAMEDE</sequence>
<organism evidence="1 2">
    <name type="scientific">Dubosiella muris</name>
    <dbReference type="NCBI Taxonomy" id="3038133"/>
    <lineage>
        <taxon>Bacteria</taxon>
        <taxon>Bacillati</taxon>
        <taxon>Bacillota</taxon>
        <taxon>Erysipelotrichia</taxon>
        <taxon>Erysipelotrichales</taxon>
        <taxon>Erysipelotrichaceae</taxon>
        <taxon>Dubosiella</taxon>
    </lineage>
</organism>
<evidence type="ECO:0000313" key="1">
    <source>
        <dbReference type="EMBL" id="TGY66887.1"/>
    </source>
</evidence>
<keyword evidence="2" id="KW-1185">Reference proteome</keyword>
<dbReference type="Proteomes" id="UP000308836">
    <property type="component" value="Unassembled WGS sequence"/>
</dbReference>
<dbReference type="EMBL" id="SRYG01000003">
    <property type="protein sequence ID" value="TGY66887.1"/>
    <property type="molecule type" value="Genomic_DNA"/>
</dbReference>
<accession>A0AC61R9E4</accession>
<proteinExistence type="predicted"/>
<comment type="caution">
    <text evidence="1">The sequence shown here is derived from an EMBL/GenBank/DDBJ whole genome shotgun (WGS) entry which is preliminary data.</text>
</comment>
<gene>
    <name evidence="1" type="ORF">E5336_02025</name>
</gene>